<accession>A0A3Q9BJD3</accession>
<evidence type="ECO:0000256" key="3">
    <source>
        <dbReference type="RuleBase" id="RU361235"/>
    </source>
</evidence>
<keyword evidence="2 3" id="KW-0378">Hydrolase</keyword>
<dbReference type="Gene3D" id="3.40.50.1820">
    <property type="entry name" value="alpha/beta hydrolase"/>
    <property type="match status" value="1"/>
</dbReference>
<gene>
    <name evidence="5" type="ORF">EJN90_03030</name>
</gene>
<dbReference type="KEGG" id="jeh:EJN90_03030"/>
<reference evidence="6" key="1">
    <citation type="submission" date="2018-12" db="EMBL/GenBank/DDBJ databases">
        <title>Complete genome sequencing of Jeotgalibaca sp. H21T32.</title>
        <authorList>
            <person name="Bae J.-W."/>
            <person name="Lee S.-Y."/>
        </authorList>
    </citation>
    <scope>NUCLEOTIDE SEQUENCE [LARGE SCALE GENOMIC DNA]</scope>
    <source>
        <strain evidence="6">H21T32</strain>
    </source>
</reference>
<dbReference type="GO" id="GO:0016787">
    <property type="term" value="F:hydrolase activity"/>
    <property type="evidence" value="ECO:0007669"/>
    <property type="project" value="UniProtKB-KW"/>
</dbReference>
<dbReference type="SUPFAM" id="SSF53474">
    <property type="entry name" value="alpha/beta-Hydrolases"/>
    <property type="match status" value="1"/>
</dbReference>
<protein>
    <recommendedName>
        <fullName evidence="3">Carboxylic ester hydrolase</fullName>
        <ecNumber evidence="3">3.1.1.-</ecNumber>
    </recommendedName>
</protein>
<feature type="domain" description="Carboxylesterase type B" evidence="4">
    <location>
        <begin position="4"/>
        <end position="483"/>
    </location>
</feature>
<dbReference type="EMBL" id="CP034465">
    <property type="protein sequence ID" value="AZP03724.1"/>
    <property type="molecule type" value="Genomic_DNA"/>
</dbReference>
<dbReference type="PROSITE" id="PS00122">
    <property type="entry name" value="CARBOXYLESTERASE_B_1"/>
    <property type="match status" value="1"/>
</dbReference>
<dbReference type="Pfam" id="PF00135">
    <property type="entry name" value="COesterase"/>
    <property type="match status" value="1"/>
</dbReference>
<evidence type="ECO:0000313" key="5">
    <source>
        <dbReference type="EMBL" id="AZP03724.1"/>
    </source>
</evidence>
<evidence type="ECO:0000256" key="1">
    <source>
        <dbReference type="ARBA" id="ARBA00005964"/>
    </source>
</evidence>
<dbReference type="InterPro" id="IPR029058">
    <property type="entry name" value="AB_hydrolase_fold"/>
</dbReference>
<dbReference type="RefSeq" id="WP_126108814.1">
    <property type="nucleotide sequence ID" value="NZ_CP034465.1"/>
</dbReference>
<evidence type="ECO:0000259" key="4">
    <source>
        <dbReference type="Pfam" id="PF00135"/>
    </source>
</evidence>
<evidence type="ECO:0000313" key="6">
    <source>
        <dbReference type="Proteomes" id="UP000273326"/>
    </source>
</evidence>
<dbReference type="Proteomes" id="UP000273326">
    <property type="component" value="Chromosome"/>
</dbReference>
<name>A0A3Q9BJD3_9LACT</name>
<dbReference type="AlphaFoldDB" id="A0A3Q9BJD3"/>
<dbReference type="PANTHER" id="PTHR11559">
    <property type="entry name" value="CARBOXYLESTERASE"/>
    <property type="match status" value="1"/>
</dbReference>
<keyword evidence="6" id="KW-1185">Reference proteome</keyword>
<dbReference type="OrthoDB" id="9815425at2"/>
<evidence type="ECO:0000256" key="2">
    <source>
        <dbReference type="ARBA" id="ARBA00022801"/>
    </source>
</evidence>
<dbReference type="InterPro" id="IPR050309">
    <property type="entry name" value="Type-B_Carboxylest/Lipase"/>
</dbReference>
<sequence length="506" mass="56324">MLRKVKVENGFIQGLPAADPRITAFKGIPFAAPPVGENRWRAPQAAADWEGTLKAFEFAPISMQARPGVNPDDFYSREWHVDPNVPMDEDNLYLNVWTPASHTDEKLPVYVWIFGGGFQYGYTSEMEFDGERLARRGAIVVTVNYRLNVFGFLGHPEITAEAPDAPTNFGLLDQQAGIEWVKRNIAAFGGDPDNITVGGQSAGGASVMHQLTAPQNEGLFHKAVVLSGVFANVYKSGGIPGSGRTLAEVEEAGVQFFEFMGVSSLEEARALDGEFVREKLLEYQAFWGPVVDKKFVMGNAFELFMENKRLMVPVLLGQTSSEFFGVPEVSSLDAFKELADKLFGADADEFLKLCNFESGDFDTIKQNASIPMIEYAIRVLGKANADTGADMPLYYYNFDPEIPGWDDPGTFHSADLWFFFETLAKCWRPFVGKHYDLAREMSNYLANFIASGDPNGKDVTGEKMPQWNPYTLDAPYGMVFGDKSEFVKEQPNELMTFLVNQTFKNK</sequence>
<proteinExistence type="inferred from homology"/>
<dbReference type="EC" id="3.1.1.-" evidence="3"/>
<dbReference type="InterPro" id="IPR002018">
    <property type="entry name" value="CarbesteraseB"/>
</dbReference>
<organism evidence="5 6">
    <name type="scientific">Jeotgalibaca ciconiae</name>
    <dbReference type="NCBI Taxonomy" id="2496265"/>
    <lineage>
        <taxon>Bacteria</taxon>
        <taxon>Bacillati</taxon>
        <taxon>Bacillota</taxon>
        <taxon>Bacilli</taxon>
        <taxon>Lactobacillales</taxon>
        <taxon>Carnobacteriaceae</taxon>
        <taxon>Jeotgalibaca</taxon>
    </lineage>
</organism>
<comment type="similarity">
    <text evidence="1 3">Belongs to the type-B carboxylesterase/lipase family.</text>
</comment>
<dbReference type="InterPro" id="IPR019826">
    <property type="entry name" value="Carboxylesterase_B_AS"/>
</dbReference>